<name>A0A2A6LYB4_RHIFR</name>
<evidence type="ECO:0000313" key="2">
    <source>
        <dbReference type="Proteomes" id="UP000220353"/>
    </source>
</evidence>
<comment type="caution">
    <text evidence="1">The sequence shown here is derived from an EMBL/GenBank/DDBJ whole genome shotgun (WGS) entry which is preliminary data.</text>
</comment>
<dbReference type="Proteomes" id="UP000220353">
    <property type="component" value="Unassembled WGS sequence"/>
</dbReference>
<evidence type="ECO:0000313" key="1">
    <source>
        <dbReference type="EMBL" id="PDT47327.1"/>
    </source>
</evidence>
<protein>
    <submittedName>
        <fullName evidence="1">Head protein</fullName>
    </submittedName>
</protein>
<gene>
    <name evidence="1" type="ORF">CO661_14185</name>
</gene>
<dbReference type="EMBL" id="NWTC01000009">
    <property type="protein sequence ID" value="PDT47327.1"/>
    <property type="molecule type" value="Genomic_DNA"/>
</dbReference>
<proteinExistence type="predicted"/>
<accession>A0A2A6LYB4</accession>
<dbReference type="AlphaFoldDB" id="A0A2A6LYB4"/>
<sequence>MAVVTNTFQSTSAVGNREDLSDIVSRITPQDTPIYSMIGKTKCTNTRPEWEIDSLRAPAANAQLEGDEYAYSAITVPTRVSNRTQIFREGWVVSKTQEAIDNAGSVEKIAEQKVKSAIHVRKDMELAIVSNTASVGGATRVLGGLPSWLTTNVSRGATGANGGYSSGTGLTVAATNGTQRAFTKALLDTVMQTGYQSGADFSDVIVSPYVKSVFVTFMSDSNVAAFRYAADGKGKNTIVGTADIYEGPFGKVMVKPNRVMATSAGVARNAFLLTPDFLKWGNLRAIQEDPNLAKTGDAVKGMIIGEGTLEVLNEAAHGVVADVFGLTAST</sequence>
<reference evidence="1 2" key="1">
    <citation type="submission" date="2017-09" db="EMBL/GenBank/DDBJ databases">
        <title>Comparative genomics of rhizobia isolated from Phaseolus vulgaris in China.</title>
        <authorList>
            <person name="Tong W."/>
        </authorList>
    </citation>
    <scope>NUCLEOTIDE SEQUENCE [LARGE SCALE GENOMIC DNA]</scope>
    <source>
        <strain evidence="1 2">PCH1</strain>
    </source>
</reference>
<dbReference type="RefSeq" id="WP_097586934.1">
    <property type="nucleotide sequence ID" value="NZ_NWTC01000009.1"/>
</dbReference>
<dbReference type="InterPro" id="IPR035198">
    <property type="entry name" value="SU10_MCP"/>
</dbReference>
<organism evidence="1 2">
    <name type="scientific">Rhizobium fredii</name>
    <name type="common">Sinorhizobium fredii</name>
    <dbReference type="NCBI Taxonomy" id="380"/>
    <lineage>
        <taxon>Bacteria</taxon>
        <taxon>Pseudomonadati</taxon>
        <taxon>Pseudomonadota</taxon>
        <taxon>Alphaproteobacteria</taxon>
        <taxon>Hyphomicrobiales</taxon>
        <taxon>Rhizobiaceae</taxon>
        <taxon>Sinorhizobium/Ensifer group</taxon>
        <taxon>Sinorhizobium</taxon>
    </lineage>
</organism>
<dbReference type="Pfam" id="PF17236">
    <property type="entry name" value="SU10_MCP"/>
    <property type="match status" value="1"/>
</dbReference>